<reference evidence="4" key="1">
    <citation type="submission" date="2016-10" db="EMBL/GenBank/DDBJ databases">
        <authorList>
            <person name="Varghese N."/>
            <person name="Submissions S."/>
        </authorList>
    </citation>
    <scope>NUCLEOTIDE SEQUENCE [LARGE SCALE GENOMIC DNA]</scope>
    <source>
        <strain evidence="4">JCM 10271</strain>
    </source>
</reference>
<dbReference type="Proteomes" id="UP000243106">
    <property type="component" value="Unassembled WGS sequence"/>
</dbReference>
<feature type="transmembrane region" description="Helical" evidence="2">
    <location>
        <begin position="20"/>
        <end position="42"/>
    </location>
</feature>
<evidence type="ECO:0000313" key="3">
    <source>
        <dbReference type="EMBL" id="SFQ55924.1"/>
    </source>
</evidence>
<dbReference type="RefSeq" id="WP_093013445.1">
    <property type="nucleotide sequence ID" value="NZ_FOXV01000010.1"/>
</dbReference>
<keyword evidence="2" id="KW-0472">Membrane</keyword>
<organism evidence="3 4">
    <name type="scientific">Roseivivax halotolerans</name>
    <dbReference type="NCBI Taxonomy" id="93684"/>
    <lineage>
        <taxon>Bacteria</taxon>
        <taxon>Pseudomonadati</taxon>
        <taxon>Pseudomonadota</taxon>
        <taxon>Alphaproteobacteria</taxon>
        <taxon>Rhodobacterales</taxon>
        <taxon>Roseobacteraceae</taxon>
        <taxon>Roseivivax</taxon>
    </lineage>
</organism>
<name>A0A1I5ZHH3_9RHOB</name>
<sequence length="110" mass="11264">MSAPDTDVEKQEKKHRPSLLGIKASLFYGAALLLIFVLYVAFVGSSDEEQGVAGDDTAGSSMVEGETEATTLEGYEAESYEPGGNSTGSVTIDGEGENAPSGGDNAAGQN</sequence>
<feature type="region of interest" description="Disordered" evidence="1">
    <location>
        <begin position="74"/>
        <end position="110"/>
    </location>
</feature>
<evidence type="ECO:0000256" key="1">
    <source>
        <dbReference type="SAM" id="MobiDB-lite"/>
    </source>
</evidence>
<keyword evidence="4" id="KW-1185">Reference proteome</keyword>
<accession>A0A1I5ZHH3</accession>
<keyword evidence="2" id="KW-1133">Transmembrane helix</keyword>
<keyword evidence="2" id="KW-0812">Transmembrane</keyword>
<gene>
    <name evidence="3" type="ORF">SAMN05421853_11040</name>
</gene>
<dbReference type="EMBL" id="FOXV01000010">
    <property type="protein sequence ID" value="SFQ55924.1"/>
    <property type="molecule type" value="Genomic_DNA"/>
</dbReference>
<proteinExistence type="predicted"/>
<protein>
    <submittedName>
        <fullName evidence="3">Uncharacterized protein</fullName>
    </submittedName>
</protein>
<dbReference type="AlphaFoldDB" id="A0A1I5ZHH3"/>
<evidence type="ECO:0000256" key="2">
    <source>
        <dbReference type="SAM" id="Phobius"/>
    </source>
</evidence>
<evidence type="ECO:0000313" key="4">
    <source>
        <dbReference type="Proteomes" id="UP000243106"/>
    </source>
</evidence>
<feature type="region of interest" description="Disordered" evidence="1">
    <location>
        <begin position="49"/>
        <end position="68"/>
    </location>
</feature>